<reference evidence="2" key="1">
    <citation type="journal article" date="2006" name="PLoS Biol.">
        <title>Macronuclear genome sequence of the ciliate Tetrahymena thermophila, a model eukaryote.</title>
        <authorList>
            <person name="Eisen J.A."/>
            <person name="Coyne R.S."/>
            <person name="Wu M."/>
            <person name="Wu D."/>
            <person name="Thiagarajan M."/>
            <person name="Wortman J.R."/>
            <person name="Badger J.H."/>
            <person name="Ren Q."/>
            <person name="Amedeo P."/>
            <person name="Jones K.M."/>
            <person name="Tallon L.J."/>
            <person name="Delcher A.L."/>
            <person name="Salzberg S.L."/>
            <person name="Silva J.C."/>
            <person name="Haas B.J."/>
            <person name="Majoros W.H."/>
            <person name="Farzad M."/>
            <person name="Carlton J.M."/>
            <person name="Smith R.K. Jr."/>
            <person name="Garg J."/>
            <person name="Pearlman R.E."/>
            <person name="Karrer K.M."/>
            <person name="Sun L."/>
            <person name="Manning G."/>
            <person name="Elde N.C."/>
            <person name="Turkewitz A.P."/>
            <person name="Asai D.J."/>
            <person name="Wilkes D.E."/>
            <person name="Wang Y."/>
            <person name="Cai H."/>
            <person name="Collins K."/>
            <person name="Stewart B.A."/>
            <person name="Lee S.R."/>
            <person name="Wilamowska K."/>
            <person name="Weinberg Z."/>
            <person name="Ruzzo W.L."/>
            <person name="Wloga D."/>
            <person name="Gaertig J."/>
            <person name="Frankel J."/>
            <person name="Tsao C.-C."/>
            <person name="Gorovsky M.A."/>
            <person name="Keeling P.J."/>
            <person name="Waller R.F."/>
            <person name="Patron N.J."/>
            <person name="Cherry J.M."/>
            <person name="Stover N.A."/>
            <person name="Krieger C.J."/>
            <person name="del Toro C."/>
            <person name="Ryder H.F."/>
            <person name="Williamson S.C."/>
            <person name="Barbeau R.A."/>
            <person name="Hamilton E.P."/>
            <person name="Orias E."/>
        </authorList>
    </citation>
    <scope>NUCLEOTIDE SEQUENCE [LARGE SCALE GENOMIC DNA]</scope>
    <source>
        <strain evidence="2">SB210</strain>
    </source>
</reference>
<proteinExistence type="predicted"/>
<evidence type="ECO:0000313" key="2">
    <source>
        <dbReference type="Proteomes" id="UP000009168"/>
    </source>
</evidence>
<dbReference type="InParanoid" id="I7LW15"/>
<protein>
    <submittedName>
        <fullName evidence="1">Uncharacterized protein</fullName>
    </submittedName>
</protein>
<dbReference type="RefSeq" id="XP_001020817.2">
    <property type="nucleotide sequence ID" value="XM_001020817.2"/>
</dbReference>
<gene>
    <name evidence="1" type="ORF">TTHERM_00410240</name>
</gene>
<sequence length="387" mass="45385">MSQASLLYQHSPIRTKFEYNNFGELIQKQGSPRVAFAEPAPKPQQFLMNGYNSQNNQNYDRQKYVLANYEDQYNKIKQKQFSSDKPNNMAFDPKNYKMQLERLYGQQNPRYSNATSTQNPFQRASQDIVNPKNDLSQNHLSNQKVYQPKNYGFQDYQVNKDYDQVQASPNTTRSPQQRAANIADMYGSQSSLFKDERQVDLSNQRNDQHLYVGDLYKSLRPEYTNLNLRSHLDRVIKPNDVLDIGDKKRFLSIGKHQEPILSNQQALKTTMDMLNSPQQQYQLIKSQSVNKIDPLYLLERENRQYALSVNDSVDSMFNISKKLRQFKDMIRHSTNQSEMAHLKSAVQRRIFSKTKQEERQSKLVALLGSEMYQQPKPQFIYLQNRNS</sequence>
<name>I7LW15_TETTS</name>
<dbReference type="AlphaFoldDB" id="I7LW15"/>
<dbReference type="Proteomes" id="UP000009168">
    <property type="component" value="Unassembled WGS sequence"/>
</dbReference>
<keyword evidence="2" id="KW-1185">Reference proteome</keyword>
<accession>I7LW15</accession>
<dbReference type="GeneID" id="7836061"/>
<dbReference type="EMBL" id="GG662612">
    <property type="protein sequence ID" value="EAS00572.2"/>
    <property type="molecule type" value="Genomic_DNA"/>
</dbReference>
<organism evidence="1 2">
    <name type="scientific">Tetrahymena thermophila (strain SB210)</name>
    <dbReference type="NCBI Taxonomy" id="312017"/>
    <lineage>
        <taxon>Eukaryota</taxon>
        <taxon>Sar</taxon>
        <taxon>Alveolata</taxon>
        <taxon>Ciliophora</taxon>
        <taxon>Intramacronucleata</taxon>
        <taxon>Oligohymenophorea</taxon>
        <taxon>Hymenostomatida</taxon>
        <taxon>Tetrahymenina</taxon>
        <taxon>Tetrahymenidae</taxon>
        <taxon>Tetrahymena</taxon>
    </lineage>
</organism>
<dbReference type="KEGG" id="tet:TTHERM_00410240"/>
<evidence type="ECO:0000313" key="1">
    <source>
        <dbReference type="EMBL" id="EAS00572.2"/>
    </source>
</evidence>